<evidence type="ECO:0000313" key="2">
    <source>
        <dbReference type="EMBL" id="MFK4263559.1"/>
    </source>
</evidence>
<comment type="caution">
    <text evidence="2">The sequence shown here is derived from an EMBL/GenBank/DDBJ whole genome shotgun (WGS) entry which is preliminary data.</text>
</comment>
<feature type="chain" id="PRO_5045695576" description="Peptidase inhibitor family I36" evidence="1">
    <location>
        <begin position="25"/>
        <end position="136"/>
    </location>
</feature>
<protein>
    <recommendedName>
        <fullName evidence="4">Peptidase inhibitor family I36</fullName>
    </recommendedName>
</protein>
<name>A0ABW8LF20_9ACTN</name>
<keyword evidence="1" id="KW-0732">Signal</keyword>
<dbReference type="Gene3D" id="2.60.20.10">
    <property type="entry name" value="Crystallins"/>
    <property type="match status" value="1"/>
</dbReference>
<gene>
    <name evidence="2" type="ORF">ACI2L5_01275</name>
</gene>
<dbReference type="Proteomes" id="UP001620295">
    <property type="component" value="Unassembled WGS sequence"/>
</dbReference>
<reference evidence="2 3" key="1">
    <citation type="submission" date="2024-11" db="EMBL/GenBank/DDBJ databases">
        <title>The Natural Products Discovery Center: Release of the First 8490 Sequenced Strains for Exploring Actinobacteria Biosynthetic Diversity.</title>
        <authorList>
            <person name="Kalkreuter E."/>
            <person name="Kautsar S.A."/>
            <person name="Yang D."/>
            <person name="Bader C.D."/>
            <person name="Teijaro C.N."/>
            <person name="Fluegel L."/>
            <person name="Davis C.M."/>
            <person name="Simpson J.R."/>
            <person name="Lauterbach L."/>
            <person name="Steele A.D."/>
            <person name="Gui C."/>
            <person name="Meng S."/>
            <person name="Li G."/>
            <person name="Viehrig K."/>
            <person name="Ye F."/>
            <person name="Su P."/>
            <person name="Kiefer A.F."/>
            <person name="Nichols A."/>
            <person name="Cepeda A.J."/>
            <person name="Yan W."/>
            <person name="Fan B."/>
            <person name="Jiang Y."/>
            <person name="Adhikari A."/>
            <person name="Zheng C.-J."/>
            <person name="Schuster L."/>
            <person name="Cowan T.M."/>
            <person name="Smanski M.J."/>
            <person name="Chevrette M.G."/>
            <person name="De Carvalho L.P.S."/>
            <person name="Shen B."/>
        </authorList>
    </citation>
    <scope>NUCLEOTIDE SEQUENCE [LARGE SCALE GENOMIC DNA]</scope>
    <source>
        <strain evidence="2 3">NPDC020863</strain>
    </source>
</reference>
<proteinExistence type="predicted"/>
<evidence type="ECO:0008006" key="4">
    <source>
        <dbReference type="Google" id="ProtNLM"/>
    </source>
</evidence>
<dbReference type="RefSeq" id="WP_358703346.1">
    <property type="nucleotide sequence ID" value="NZ_JBFACG010000010.1"/>
</dbReference>
<evidence type="ECO:0000256" key="1">
    <source>
        <dbReference type="SAM" id="SignalP"/>
    </source>
</evidence>
<sequence length="136" mass="14959">MRLGLGAGAMAVAGAFLLAPTAGASPAAPDHARGAATAAAACPAPLHAYQYTNYTGGYKKFCKSDMRLSDNRFNNGGKVNDHIRSVKNLTRGCYWTLWTDYWNRGRKTTFNPWTWDANLANNRVGYKTSSLYKWCN</sequence>
<organism evidence="2 3">
    <name type="scientific">Streptomyces milbemycinicus</name>
    <dbReference type="NCBI Taxonomy" id="476552"/>
    <lineage>
        <taxon>Bacteria</taxon>
        <taxon>Bacillati</taxon>
        <taxon>Actinomycetota</taxon>
        <taxon>Actinomycetes</taxon>
        <taxon>Kitasatosporales</taxon>
        <taxon>Streptomycetaceae</taxon>
        <taxon>Streptomyces</taxon>
    </lineage>
</organism>
<accession>A0ABW8LF20</accession>
<feature type="signal peptide" evidence="1">
    <location>
        <begin position="1"/>
        <end position="24"/>
    </location>
</feature>
<keyword evidence="3" id="KW-1185">Reference proteome</keyword>
<evidence type="ECO:0000313" key="3">
    <source>
        <dbReference type="Proteomes" id="UP001620295"/>
    </source>
</evidence>
<dbReference type="EMBL" id="JBJDQH010000001">
    <property type="protein sequence ID" value="MFK4263559.1"/>
    <property type="molecule type" value="Genomic_DNA"/>
</dbReference>